<dbReference type="Proteomes" id="UP000649739">
    <property type="component" value="Unassembled WGS sequence"/>
</dbReference>
<dbReference type="GO" id="GO:0016747">
    <property type="term" value="F:acyltransferase activity, transferring groups other than amino-acyl groups"/>
    <property type="evidence" value="ECO:0007669"/>
    <property type="project" value="InterPro"/>
</dbReference>
<evidence type="ECO:0000259" key="1">
    <source>
        <dbReference type="PROSITE" id="PS51186"/>
    </source>
</evidence>
<organism evidence="2 3">
    <name type="scientific">Pilimelia anulata</name>
    <dbReference type="NCBI Taxonomy" id="53371"/>
    <lineage>
        <taxon>Bacteria</taxon>
        <taxon>Bacillati</taxon>
        <taxon>Actinomycetota</taxon>
        <taxon>Actinomycetes</taxon>
        <taxon>Micromonosporales</taxon>
        <taxon>Micromonosporaceae</taxon>
        <taxon>Pilimelia</taxon>
    </lineage>
</organism>
<dbReference type="RefSeq" id="WP_189169475.1">
    <property type="nucleotide sequence ID" value="NZ_BMQB01000003.1"/>
</dbReference>
<dbReference type="PANTHER" id="PTHR43792">
    <property type="entry name" value="GNAT FAMILY, PUTATIVE (AFU_ORTHOLOGUE AFUA_3G00765)-RELATED-RELATED"/>
    <property type="match status" value="1"/>
</dbReference>
<dbReference type="PANTHER" id="PTHR43792:SF1">
    <property type="entry name" value="N-ACETYLTRANSFERASE DOMAIN-CONTAINING PROTEIN"/>
    <property type="match status" value="1"/>
</dbReference>
<dbReference type="Gene3D" id="3.40.630.30">
    <property type="match status" value="1"/>
</dbReference>
<dbReference type="PROSITE" id="PS51186">
    <property type="entry name" value="GNAT"/>
    <property type="match status" value="1"/>
</dbReference>
<feature type="domain" description="N-acetyltransferase" evidence="1">
    <location>
        <begin position="11"/>
        <end position="170"/>
    </location>
</feature>
<sequence>MYPVKLRGRAITLREFRDDDVAGALAVVGDDRVTRWLSFDARSPAATADLVAGAIARSRLEPRGEYYLAVADAADVLVGFVRLGLAGVRAAKLGYAVRAADWGRGYATDACRTMLDFGFGPLGLHRVSAAVGPDNAASLAVVRKLGMRHEGRLRDHVHTNDAWRDSELFSILRAEWPGGPAAG</sequence>
<evidence type="ECO:0000313" key="3">
    <source>
        <dbReference type="Proteomes" id="UP000649739"/>
    </source>
</evidence>
<gene>
    <name evidence="2" type="ORF">GCM10010123_16390</name>
</gene>
<reference evidence="2" key="1">
    <citation type="journal article" date="2014" name="Int. J. Syst. Evol. Microbiol.">
        <title>Complete genome sequence of Corynebacterium casei LMG S-19264T (=DSM 44701T), isolated from a smear-ripened cheese.</title>
        <authorList>
            <consortium name="US DOE Joint Genome Institute (JGI-PGF)"/>
            <person name="Walter F."/>
            <person name="Albersmeier A."/>
            <person name="Kalinowski J."/>
            <person name="Ruckert C."/>
        </authorList>
    </citation>
    <scope>NUCLEOTIDE SEQUENCE</scope>
    <source>
        <strain evidence="2">JCM 3090</strain>
    </source>
</reference>
<dbReference type="InterPro" id="IPR016181">
    <property type="entry name" value="Acyl_CoA_acyltransferase"/>
</dbReference>
<reference evidence="2" key="2">
    <citation type="submission" date="2020-09" db="EMBL/GenBank/DDBJ databases">
        <authorList>
            <person name="Sun Q."/>
            <person name="Ohkuma M."/>
        </authorList>
    </citation>
    <scope>NUCLEOTIDE SEQUENCE</scope>
    <source>
        <strain evidence="2">JCM 3090</strain>
    </source>
</reference>
<proteinExistence type="predicted"/>
<dbReference type="EMBL" id="BMQB01000003">
    <property type="protein sequence ID" value="GGJ87526.1"/>
    <property type="molecule type" value="Genomic_DNA"/>
</dbReference>
<accession>A0A8J3B8L1</accession>
<protein>
    <recommendedName>
        <fullName evidence="1">N-acetyltransferase domain-containing protein</fullName>
    </recommendedName>
</protein>
<dbReference type="Pfam" id="PF13302">
    <property type="entry name" value="Acetyltransf_3"/>
    <property type="match status" value="1"/>
</dbReference>
<evidence type="ECO:0000313" key="2">
    <source>
        <dbReference type="EMBL" id="GGJ87526.1"/>
    </source>
</evidence>
<keyword evidence="3" id="KW-1185">Reference proteome</keyword>
<dbReference type="AlphaFoldDB" id="A0A8J3B8L1"/>
<comment type="caution">
    <text evidence="2">The sequence shown here is derived from an EMBL/GenBank/DDBJ whole genome shotgun (WGS) entry which is preliminary data.</text>
</comment>
<dbReference type="InterPro" id="IPR000182">
    <property type="entry name" value="GNAT_dom"/>
</dbReference>
<dbReference type="InterPro" id="IPR051531">
    <property type="entry name" value="N-acetyltransferase"/>
</dbReference>
<dbReference type="SUPFAM" id="SSF55729">
    <property type="entry name" value="Acyl-CoA N-acyltransferases (Nat)"/>
    <property type="match status" value="1"/>
</dbReference>
<name>A0A8J3B8L1_9ACTN</name>